<keyword evidence="4" id="KW-1185">Reference proteome</keyword>
<accession>A0A6J8A790</accession>
<proteinExistence type="inferred from homology"/>
<gene>
    <name evidence="3" type="ORF">MCOR_4157</name>
</gene>
<dbReference type="Gene3D" id="3.10.129.10">
    <property type="entry name" value="Hotdog Thioesterase"/>
    <property type="match status" value="1"/>
</dbReference>
<dbReference type="AlphaFoldDB" id="A0A6J8A790"/>
<dbReference type="OrthoDB" id="265761at2759"/>
<dbReference type="InterPro" id="IPR029069">
    <property type="entry name" value="HotDog_dom_sf"/>
</dbReference>
<name>A0A6J8A790_MYTCO</name>
<protein>
    <recommendedName>
        <fullName evidence="2">Protein THEM6</fullName>
    </recommendedName>
</protein>
<dbReference type="EMBL" id="CACVKT020000743">
    <property type="protein sequence ID" value="CAC5362386.1"/>
    <property type="molecule type" value="Genomic_DNA"/>
</dbReference>
<dbReference type="PANTHER" id="PTHR12475:SF4">
    <property type="entry name" value="PROTEIN THEM6"/>
    <property type="match status" value="1"/>
</dbReference>
<dbReference type="InterPro" id="IPR051490">
    <property type="entry name" value="THEM6_lcsJ_thioesterase"/>
</dbReference>
<dbReference type="CDD" id="cd00586">
    <property type="entry name" value="4HBT"/>
    <property type="match status" value="1"/>
</dbReference>
<comment type="similarity">
    <text evidence="1">Belongs to the THEM6 family.</text>
</comment>
<evidence type="ECO:0000256" key="1">
    <source>
        <dbReference type="ARBA" id="ARBA00038228"/>
    </source>
</evidence>
<sequence>MLTKSTSLFEESIFYGICFTTDLDFMIHMNNARYLRDCDFARFKFWIESKAWQMGQKLGAKMSNAGNNIRYRRSLQLFDIYKIKTKLVYWDDRSFYLEQQFIRTRDDFVCAVNIVKQTMVGCSPALLIEKLSGEQSEPVLTEELKCLLQSWQLSSERLRQSS</sequence>
<organism evidence="3 4">
    <name type="scientific">Mytilus coruscus</name>
    <name type="common">Sea mussel</name>
    <dbReference type="NCBI Taxonomy" id="42192"/>
    <lineage>
        <taxon>Eukaryota</taxon>
        <taxon>Metazoa</taxon>
        <taxon>Spiralia</taxon>
        <taxon>Lophotrochozoa</taxon>
        <taxon>Mollusca</taxon>
        <taxon>Bivalvia</taxon>
        <taxon>Autobranchia</taxon>
        <taxon>Pteriomorphia</taxon>
        <taxon>Mytilida</taxon>
        <taxon>Mytiloidea</taxon>
        <taxon>Mytilidae</taxon>
        <taxon>Mytilinae</taxon>
        <taxon>Mytilus</taxon>
    </lineage>
</organism>
<evidence type="ECO:0000313" key="4">
    <source>
        <dbReference type="Proteomes" id="UP000507470"/>
    </source>
</evidence>
<dbReference type="PANTHER" id="PTHR12475">
    <property type="match status" value="1"/>
</dbReference>
<evidence type="ECO:0000313" key="3">
    <source>
        <dbReference type="EMBL" id="CAC5362386.1"/>
    </source>
</evidence>
<reference evidence="3 4" key="1">
    <citation type="submission" date="2020-06" db="EMBL/GenBank/DDBJ databases">
        <authorList>
            <person name="Li R."/>
            <person name="Bekaert M."/>
        </authorList>
    </citation>
    <scope>NUCLEOTIDE SEQUENCE [LARGE SCALE GENOMIC DNA]</scope>
    <source>
        <strain evidence="4">wild</strain>
    </source>
</reference>
<dbReference type="Proteomes" id="UP000507470">
    <property type="component" value="Unassembled WGS sequence"/>
</dbReference>
<dbReference type="SUPFAM" id="SSF54637">
    <property type="entry name" value="Thioesterase/thiol ester dehydrase-isomerase"/>
    <property type="match status" value="1"/>
</dbReference>
<evidence type="ECO:0000256" key="2">
    <source>
        <dbReference type="ARBA" id="ARBA00041112"/>
    </source>
</evidence>
<dbReference type="Pfam" id="PF13279">
    <property type="entry name" value="4HBT_2"/>
    <property type="match status" value="1"/>
</dbReference>